<comment type="catalytic activity">
    <reaction evidence="1 14 15 16">
        <text>Endonucleolytic cleavage to 5'-phosphomonoester.</text>
        <dbReference type="EC" id="3.1.26.4"/>
    </reaction>
</comment>
<proteinExistence type="inferred from homology"/>
<dbReference type="PANTHER" id="PTHR10954">
    <property type="entry name" value="RIBONUCLEASE H2 SUBUNIT A"/>
    <property type="match status" value="1"/>
</dbReference>
<dbReference type="AlphaFoldDB" id="A0A1G9BL32"/>
<evidence type="ECO:0000256" key="9">
    <source>
        <dbReference type="ARBA" id="ARBA00022722"/>
    </source>
</evidence>
<dbReference type="Proteomes" id="UP000199053">
    <property type="component" value="Unassembled WGS sequence"/>
</dbReference>
<dbReference type="PROSITE" id="PS51975">
    <property type="entry name" value="RNASE_H_2"/>
    <property type="match status" value="1"/>
</dbReference>
<dbReference type="CDD" id="cd07182">
    <property type="entry name" value="RNase_HII_bacteria_HII_like"/>
    <property type="match status" value="1"/>
</dbReference>
<dbReference type="GO" id="GO:0032299">
    <property type="term" value="C:ribonuclease H2 complex"/>
    <property type="evidence" value="ECO:0007669"/>
    <property type="project" value="TreeGrafter"/>
</dbReference>
<comment type="similarity">
    <text evidence="5 14 16">Belongs to the RNase HII family.</text>
</comment>
<dbReference type="OrthoDB" id="9803420at2"/>
<evidence type="ECO:0000256" key="2">
    <source>
        <dbReference type="ARBA" id="ARBA00001946"/>
    </source>
</evidence>
<evidence type="ECO:0000256" key="6">
    <source>
        <dbReference type="ARBA" id="ARBA00012180"/>
    </source>
</evidence>
<evidence type="ECO:0000256" key="7">
    <source>
        <dbReference type="ARBA" id="ARBA00019179"/>
    </source>
</evidence>
<sequence length="222" mass="23952">MSQGLLHGILPGLADEAGLIAGIDEAGRGCLAGPVVAGAVILPADYDLPGLTDSKKLSEAARDVLADQIRKQAVCWSLGVCRAQVVDQINILQATFRAMARSVIHLKVRPSILLIDGNKTIPVSHFNGVAGYQQEWIIKGDEKIPEISAASILAKTFRDSLMVKLEKRYPGYGFAIHKGYGTKFHMDAVRENGPCLIHRLTFKGVLPEKKKSGQESLCLPGI</sequence>
<evidence type="ECO:0000256" key="8">
    <source>
        <dbReference type="ARBA" id="ARBA00022490"/>
    </source>
</evidence>
<keyword evidence="8 14" id="KW-0963">Cytoplasm</keyword>
<dbReference type="STRING" id="246191.SAMN05660337_0335"/>
<dbReference type="Pfam" id="PF01351">
    <property type="entry name" value="RNase_HII"/>
    <property type="match status" value="1"/>
</dbReference>
<dbReference type="InterPro" id="IPR012337">
    <property type="entry name" value="RNaseH-like_sf"/>
</dbReference>
<dbReference type="GO" id="GO:0004523">
    <property type="term" value="F:RNA-DNA hybrid ribonuclease activity"/>
    <property type="evidence" value="ECO:0007669"/>
    <property type="project" value="UniProtKB-UniRule"/>
</dbReference>
<keyword evidence="13 14" id="KW-0464">Manganese</keyword>
<comment type="function">
    <text evidence="3 14 16">Endonuclease that specifically degrades the RNA of RNA-DNA hybrids.</text>
</comment>
<dbReference type="GO" id="GO:0030145">
    <property type="term" value="F:manganese ion binding"/>
    <property type="evidence" value="ECO:0007669"/>
    <property type="project" value="UniProtKB-UniRule"/>
</dbReference>
<evidence type="ECO:0000256" key="11">
    <source>
        <dbReference type="ARBA" id="ARBA00022759"/>
    </source>
</evidence>
<feature type="domain" description="RNase H type-2" evidence="17">
    <location>
        <begin position="18"/>
        <end position="214"/>
    </location>
</feature>
<evidence type="ECO:0000313" key="18">
    <source>
        <dbReference type="EMBL" id="SDK40167.1"/>
    </source>
</evidence>
<dbReference type="InterPro" id="IPR024567">
    <property type="entry name" value="RNase_HII/HIII_dom"/>
</dbReference>
<dbReference type="GO" id="GO:0006298">
    <property type="term" value="P:mismatch repair"/>
    <property type="evidence" value="ECO:0007669"/>
    <property type="project" value="TreeGrafter"/>
</dbReference>
<keyword evidence="9 14" id="KW-0540">Nuclease</keyword>
<dbReference type="HAMAP" id="MF_00052_B">
    <property type="entry name" value="RNase_HII_B"/>
    <property type="match status" value="1"/>
</dbReference>
<keyword evidence="11 14" id="KW-0255">Endonuclease</keyword>
<feature type="binding site" evidence="14 15">
    <location>
        <position position="24"/>
    </location>
    <ligand>
        <name>a divalent metal cation</name>
        <dbReference type="ChEBI" id="CHEBI:60240"/>
    </ligand>
</feature>
<comment type="cofactor">
    <cofactor evidence="14 15">
        <name>Mn(2+)</name>
        <dbReference type="ChEBI" id="CHEBI:29035"/>
    </cofactor>
    <cofactor evidence="14 15">
        <name>Mg(2+)</name>
        <dbReference type="ChEBI" id="CHEBI:18420"/>
    </cofactor>
    <text evidence="14 15">Manganese or magnesium. Binds 1 divalent metal ion per monomer in the absence of substrate. May bind a second metal ion after substrate binding.</text>
</comment>
<evidence type="ECO:0000256" key="4">
    <source>
        <dbReference type="ARBA" id="ARBA00004496"/>
    </source>
</evidence>
<evidence type="ECO:0000259" key="17">
    <source>
        <dbReference type="PROSITE" id="PS51975"/>
    </source>
</evidence>
<accession>A0A1G9BL32</accession>
<dbReference type="InterPro" id="IPR022898">
    <property type="entry name" value="RNase_HII"/>
</dbReference>
<evidence type="ECO:0000256" key="10">
    <source>
        <dbReference type="ARBA" id="ARBA00022723"/>
    </source>
</evidence>
<comment type="cofactor">
    <cofactor evidence="2">
        <name>Mg(2+)</name>
        <dbReference type="ChEBI" id="CHEBI:18420"/>
    </cofactor>
</comment>
<evidence type="ECO:0000256" key="16">
    <source>
        <dbReference type="RuleBase" id="RU003515"/>
    </source>
</evidence>
<gene>
    <name evidence="14" type="primary">rnhB</name>
    <name evidence="18" type="ORF">SAMN05660337_0335</name>
</gene>
<dbReference type="NCBIfam" id="NF000595">
    <property type="entry name" value="PRK00015.1-3"/>
    <property type="match status" value="1"/>
</dbReference>
<dbReference type="EMBL" id="FNGA01000001">
    <property type="protein sequence ID" value="SDK40167.1"/>
    <property type="molecule type" value="Genomic_DNA"/>
</dbReference>
<evidence type="ECO:0000313" key="19">
    <source>
        <dbReference type="Proteomes" id="UP000199053"/>
    </source>
</evidence>
<protein>
    <recommendedName>
        <fullName evidence="7 14">Ribonuclease HII</fullName>
        <shortName evidence="14">RNase HII</shortName>
        <ecNumber evidence="6 14">3.1.26.4</ecNumber>
    </recommendedName>
</protein>
<evidence type="ECO:0000256" key="3">
    <source>
        <dbReference type="ARBA" id="ARBA00004065"/>
    </source>
</evidence>
<dbReference type="GO" id="GO:0043137">
    <property type="term" value="P:DNA replication, removal of RNA primer"/>
    <property type="evidence" value="ECO:0007669"/>
    <property type="project" value="TreeGrafter"/>
</dbReference>
<evidence type="ECO:0000256" key="5">
    <source>
        <dbReference type="ARBA" id="ARBA00007383"/>
    </source>
</evidence>
<evidence type="ECO:0000256" key="12">
    <source>
        <dbReference type="ARBA" id="ARBA00022801"/>
    </source>
</evidence>
<keyword evidence="10 14" id="KW-0479">Metal-binding</keyword>
<organism evidence="18 19">
    <name type="scientific">Maridesulfovibrio ferrireducens</name>
    <dbReference type="NCBI Taxonomy" id="246191"/>
    <lineage>
        <taxon>Bacteria</taxon>
        <taxon>Pseudomonadati</taxon>
        <taxon>Thermodesulfobacteriota</taxon>
        <taxon>Desulfovibrionia</taxon>
        <taxon>Desulfovibrionales</taxon>
        <taxon>Desulfovibrionaceae</taxon>
        <taxon>Maridesulfovibrio</taxon>
    </lineage>
</organism>
<feature type="binding site" evidence="14 15">
    <location>
        <position position="116"/>
    </location>
    <ligand>
        <name>a divalent metal cation</name>
        <dbReference type="ChEBI" id="CHEBI:60240"/>
    </ligand>
</feature>
<dbReference type="InterPro" id="IPR001352">
    <property type="entry name" value="RNase_HII/HIII"/>
</dbReference>
<evidence type="ECO:0000256" key="1">
    <source>
        <dbReference type="ARBA" id="ARBA00000077"/>
    </source>
</evidence>
<dbReference type="InterPro" id="IPR036397">
    <property type="entry name" value="RNaseH_sf"/>
</dbReference>
<dbReference type="Gene3D" id="3.30.420.10">
    <property type="entry name" value="Ribonuclease H-like superfamily/Ribonuclease H"/>
    <property type="match status" value="1"/>
</dbReference>
<dbReference type="GO" id="GO:0003723">
    <property type="term" value="F:RNA binding"/>
    <property type="evidence" value="ECO:0007669"/>
    <property type="project" value="UniProtKB-UniRule"/>
</dbReference>
<reference evidence="19" key="1">
    <citation type="submission" date="2016-10" db="EMBL/GenBank/DDBJ databases">
        <authorList>
            <person name="Varghese N."/>
            <person name="Submissions S."/>
        </authorList>
    </citation>
    <scope>NUCLEOTIDE SEQUENCE [LARGE SCALE GENOMIC DNA]</scope>
    <source>
        <strain evidence="19">DSM 16995</strain>
    </source>
</reference>
<dbReference type="GO" id="GO:0005737">
    <property type="term" value="C:cytoplasm"/>
    <property type="evidence" value="ECO:0007669"/>
    <property type="project" value="UniProtKB-SubCell"/>
</dbReference>
<evidence type="ECO:0000256" key="13">
    <source>
        <dbReference type="ARBA" id="ARBA00023211"/>
    </source>
</evidence>
<dbReference type="EC" id="3.1.26.4" evidence="6 14"/>
<dbReference type="RefSeq" id="WP_092157603.1">
    <property type="nucleotide sequence ID" value="NZ_FNGA01000001.1"/>
</dbReference>
<comment type="subcellular location">
    <subcellularLocation>
        <location evidence="4 14">Cytoplasm</location>
    </subcellularLocation>
</comment>
<dbReference type="SUPFAM" id="SSF53098">
    <property type="entry name" value="Ribonuclease H-like"/>
    <property type="match status" value="1"/>
</dbReference>
<evidence type="ECO:0000256" key="15">
    <source>
        <dbReference type="PROSITE-ProRule" id="PRU01319"/>
    </source>
</evidence>
<keyword evidence="19" id="KW-1185">Reference proteome</keyword>
<feature type="binding site" evidence="14 15">
    <location>
        <position position="25"/>
    </location>
    <ligand>
        <name>a divalent metal cation</name>
        <dbReference type="ChEBI" id="CHEBI:60240"/>
    </ligand>
</feature>
<evidence type="ECO:0000256" key="14">
    <source>
        <dbReference type="HAMAP-Rule" id="MF_00052"/>
    </source>
</evidence>
<dbReference type="PANTHER" id="PTHR10954:SF18">
    <property type="entry name" value="RIBONUCLEASE HII"/>
    <property type="match status" value="1"/>
</dbReference>
<keyword evidence="12 14" id="KW-0378">Hydrolase</keyword>
<name>A0A1G9BL32_9BACT</name>